<dbReference type="GO" id="GO:0005524">
    <property type="term" value="F:ATP binding"/>
    <property type="evidence" value="ECO:0007669"/>
    <property type="project" value="InterPro"/>
</dbReference>
<sequence length="283" mass="33044">MNSDLKYGVQIIKEIGSGGFGKVFKCVYKGKEHALKKIPMSYESLPYKTVVSEWKILSNIKHPRIVKLVLFYQSKIDWNFLLEYVKHGSLRDIIRSFIVNSWKFGQGDLLSLFMDIAMGIRFLHSKSIIHRDLKPENVLVDENHRLKIADFGIAKSMIDNVATCQTSVGTITYMAPEVYLHQPYDKKVDVWALGIIFYEMAMMKYPFTKADKARIMNPNLSFRPPIIDFQRRNYSPHVQDFLVLMLQRNPQKRSNLESICRAQIVEKIFLKLHEEETRLMSNF</sequence>
<dbReference type="InterPro" id="IPR053235">
    <property type="entry name" value="Ser_Thr_kinase"/>
</dbReference>
<organism evidence="2 3">
    <name type="scientific">Clunio marinus</name>
    <dbReference type="NCBI Taxonomy" id="568069"/>
    <lineage>
        <taxon>Eukaryota</taxon>
        <taxon>Metazoa</taxon>
        <taxon>Ecdysozoa</taxon>
        <taxon>Arthropoda</taxon>
        <taxon>Hexapoda</taxon>
        <taxon>Insecta</taxon>
        <taxon>Pterygota</taxon>
        <taxon>Neoptera</taxon>
        <taxon>Endopterygota</taxon>
        <taxon>Diptera</taxon>
        <taxon>Nematocera</taxon>
        <taxon>Chironomoidea</taxon>
        <taxon>Chironomidae</taxon>
        <taxon>Clunio</taxon>
    </lineage>
</organism>
<protein>
    <submittedName>
        <fullName evidence="2">CLUMA_CG020376, isoform A</fullName>
    </submittedName>
</protein>
<gene>
    <name evidence="2" type="ORF">CLUMA_CG020376</name>
</gene>
<dbReference type="SMART" id="SM00220">
    <property type="entry name" value="S_TKc"/>
    <property type="match status" value="1"/>
</dbReference>
<name>A0A1J1J4S2_9DIPT</name>
<dbReference type="GO" id="GO:0006950">
    <property type="term" value="P:response to stress"/>
    <property type="evidence" value="ECO:0007669"/>
    <property type="project" value="UniProtKB-ARBA"/>
</dbReference>
<dbReference type="EMBL" id="CVRI01000070">
    <property type="protein sequence ID" value="CRL07403.1"/>
    <property type="molecule type" value="Genomic_DNA"/>
</dbReference>
<evidence type="ECO:0000313" key="3">
    <source>
        <dbReference type="Proteomes" id="UP000183832"/>
    </source>
</evidence>
<dbReference type="Gene3D" id="1.10.510.10">
    <property type="entry name" value="Transferase(Phosphotransferase) domain 1"/>
    <property type="match status" value="1"/>
</dbReference>
<dbReference type="SUPFAM" id="SSF56112">
    <property type="entry name" value="Protein kinase-like (PK-like)"/>
    <property type="match status" value="1"/>
</dbReference>
<dbReference type="PROSITE" id="PS50011">
    <property type="entry name" value="PROTEIN_KINASE_DOM"/>
    <property type="match status" value="1"/>
</dbReference>
<dbReference type="OrthoDB" id="248923at2759"/>
<proteinExistence type="predicted"/>
<dbReference type="AlphaFoldDB" id="A0A1J1J4S2"/>
<dbReference type="InterPro" id="IPR011009">
    <property type="entry name" value="Kinase-like_dom_sf"/>
</dbReference>
<dbReference type="GO" id="GO:0004674">
    <property type="term" value="F:protein serine/threonine kinase activity"/>
    <property type="evidence" value="ECO:0007669"/>
    <property type="project" value="TreeGrafter"/>
</dbReference>
<reference evidence="2 3" key="1">
    <citation type="submission" date="2015-04" db="EMBL/GenBank/DDBJ databases">
        <authorList>
            <person name="Syromyatnikov M.Y."/>
            <person name="Popov V.N."/>
        </authorList>
    </citation>
    <scope>NUCLEOTIDE SEQUENCE [LARGE SCALE GENOMIC DNA]</scope>
</reference>
<accession>A0A1J1J4S2</accession>
<dbReference type="PROSITE" id="PS00108">
    <property type="entry name" value="PROTEIN_KINASE_ST"/>
    <property type="match status" value="1"/>
</dbReference>
<dbReference type="PANTHER" id="PTHR24361">
    <property type="entry name" value="MITOGEN-ACTIVATED KINASE KINASE KINASE"/>
    <property type="match status" value="1"/>
</dbReference>
<keyword evidence="3" id="KW-1185">Reference proteome</keyword>
<dbReference type="PRINTS" id="PR00109">
    <property type="entry name" value="TYRKINASE"/>
</dbReference>
<dbReference type="Pfam" id="PF00069">
    <property type="entry name" value="Pkinase"/>
    <property type="match status" value="1"/>
</dbReference>
<dbReference type="PIRSF" id="PIRSF000654">
    <property type="entry name" value="Integrin-linked_kinase"/>
    <property type="match status" value="1"/>
</dbReference>
<evidence type="ECO:0000259" key="1">
    <source>
        <dbReference type="PROSITE" id="PS50011"/>
    </source>
</evidence>
<evidence type="ECO:0000313" key="2">
    <source>
        <dbReference type="EMBL" id="CRL07403.1"/>
    </source>
</evidence>
<dbReference type="InterPro" id="IPR000719">
    <property type="entry name" value="Prot_kinase_dom"/>
</dbReference>
<dbReference type="Proteomes" id="UP000183832">
    <property type="component" value="Unassembled WGS sequence"/>
</dbReference>
<dbReference type="GO" id="GO:0005737">
    <property type="term" value="C:cytoplasm"/>
    <property type="evidence" value="ECO:0007669"/>
    <property type="project" value="TreeGrafter"/>
</dbReference>
<feature type="domain" description="Protein kinase" evidence="1">
    <location>
        <begin position="9"/>
        <end position="270"/>
    </location>
</feature>
<dbReference type="PANTHER" id="PTHR24361:SF613">
    <property type="entry name" value="NUCLEAR RECEPTOR-BINDING PROTEIN-RELATED"/>
    <property type="match status" value="1"/>
</dbReference>
<dbReference type="STRING" id="568069.A0A1J1J4S2"/>
<dbReference type="InterPro" id="IPR008271">
    <property type="entry name" value="Ser/Thr_kinase_AS"/>
</dbReference>
<dbReference type="InterPro" id="IPR001245">
    <property type="entry name" value="Ser-Thr/Tyr_kinase_cat_dom"/>
</dbReference>